<gene>
    <name evidence="3" type="ORF">AXW67_38815</name>
</gene>
<organism evidence="3 4">
    <name type="scientific">Bradyrhizobium neotropicale</name>
    <dbReference type="NCBI Taxonomy" id="1497615"/>
    <lineage>
        <taxon>Bacteria</taxon>
        <taxon>Pseudomonadati</taxon>
        <taxon>Pseudomonadota</taxon>
        <taxon>Alphaproteobacteria</taxon>
        <taxon>Hyphomicrobiales</taxon>
        <taxon>Nitrobacteraceae</taxon>
        <taxon>Bradyrhizobium</taxon>
    </lineage>
</organism>
<dbReference type="EMBL" id="LSEF01000028">
    <property type="protein sequence ID" value="OAF18973.1"/>
    <property type="molecule type" value="Genomic_DNA"/>
</dbReference>
<name>A0A176ZGI0_9BRAD</name>
<dbReference type="Proteomes" id="UP000077173">
    <property type="component" value="Unassembled WGS sequence"/>
</dbReference>
<protein>
    <submittedName>
        <fullName evidence="3">Uncharacterized protein</fullName>
    </submittedName>
</protein>
<comment type="caution">
    <text evidence="3">The sequence shown here is derived from an EMBL/GenBank/DDBJ whole genome shotgun (WGS) entry which is preliminary data.</text>
</comment>
<accession>A0A176ZGI0</accession>
<dbReference type="GeneID" id="32584028"/>
<keyword evidence="2" id="KW-0472">Membrane</keyword>
<keyword evidence="2" id="KW-0812">Transmembrane</keyword>
<reference evidence="3 4" key="1">
    <citation type="submission" date="2016-02" db="EMBL/GenBank/DDBJ databases">
        <title>Draft genome sequence of the strain BR 10247T Bradyrhizobium neotropicale isolated from nodules of Centrolobium paraense.</title>
        <authorList>
            <person name="Simoes-Araujo J.L."/>
            <person name="Barauna A.C."/>
            <person name="Silva K."/>
            <person name="Zilli J.E."/>
        </authorList>
    </citation>
    <scope>NUCLEOTIDE SEQUENCE [LARGE SCALE GENOMIC DNA]</scope>
    <source>
        <strain evidence="3 4">BR 10247</strain>
    </source>
</reference>
<dbReference type="AlphaFoldDB" id="A0A176ZGI0"/>
<keyword evidence="2" id="KW-1133">Transmembrane helix</keyword>
<feature type="transmembrane region" description="Helical" evidence="2">
    <location>
        <begin position="32"/>
        <end position="53"/>
    </location>
</feature>
<proteinExistence type="predicted"/>
<evidence type="ECO:0000313" key="4">
    <source>
        <dbReference type="Proteomes" id="UP000077173"/>
    </source>
</evidence>
<evidence type="ECO:0000256" key="2">
    <source>
        <dbReference type="SAM" id="Phobius"/>
    </source>
</evidence>
<evidence type="ECO:0000256" key="1">
    <source>
        <dbReference type="SAM" id="MobiDB-lite"/>
    </source>
</evidence>
<feature type="region of interest" description="Disordered" evidence="1">
    <location>
        <begin position="1"/>
        <end position="23"/>
    </location>
</feature>
<evidence type="ECO:0000313" key="3">
    <source>
        <dbReference type="EMBL" id="OAF18973.1"/>
    </source>
</evidence>
<keyword evidence="4" id="KW-1185">Reference proteome</keyword>
<sequence length="65" mass="6973">MSAEIFMTSISTDGHPDAQDQSSHLRKWNEQAVTAALLITSAVATLGWLYALAEGALAVVNWLLS</sequence>